<evidence type="ECO:0000313" key="3">
    <source>
        <dbReference type="Proteomes" id="UP000017973"/>
    </source>
</evidence>
<dbReference type="AlphaFoldDB" id="V6M746"/>
<dbReference type="HOGENOM" id="CLU_179993_2_0_9"/>
<reference evidence="2 3" key="1">
    <citation type="journal article" date="2014" name="Genome Announc.">
        <title>Draft Genome Sequence of Brevibacillus panacihumi Strain W25, a Halotolerant Hydrocarbon-Degrading Bacterium.</title>
        <authorList>
            <person name="Wang X."/>
            <person name="Jin D."/>
            <person name="Zhou L."/>
            <person name="Wu L."/>
            <person name="An W."/>
            <person name="Chen Y."/>
            <person name="Zhao L."/>
        </authorList>
    </citation>
    <scope>NUCLEOTIDE SEQUENCE [LARGE SCALE GENOMIC DNA]</scope>
    <source>
        <strain evidence="2 3">W25</strain>
    </source>
</reference>
<dbReference type="RefSeq" id="WP_023556696.1">
    <property type="nucleotide sequence ID" value="NZ_KI629782.1"/>
</dbReference>
<keyword evidence="1" id="KW-0812">Transmembrane</keyword>
<dbReference type="PATRIC" id="fig|1408254.3.peg.2744"/>
<keyword evidence="1" id="KW-1133">Transmembrane helix</keyword>
<keyword evidence="1" id="KW-0472">Membrane</keyword>
<comment type="caution">
    <text evidence="2">The sequence shown here is derived from an EMBL/GenBank/DDBJ whole genome shotgun (WGS) entry which is preliminary data.</text>
</comment>
<dbReference type="PANTHER" id="PTHR37304:SF1">
    <property type="entry name" value="MEMBRANE PROTEIN"/>
    <property type="match status" value="1"/>
</dbReference>
<protein>
    <submittedName>
        <fullName evidence="2">Membrane protein</fullName>
    </submittedName>
</protein>
<dbReference type="eggNOG" id="COG2155">
    <property type="taxonomic scope" value="Bacteria"/>
</dbReference>
<proteinExistence type="predicted"/>
<sequence>MDQLALFLIIVGALNWGLIGFFQFDLISTLFGEEESIVARIVYTAVGLAGVYSIKFLFGLREQPNPENGS</sequence>
<dbReference type="OrthoDB" id="9812136at2"/>
<organism evidence="2 3">
    <name type="scientific">Brevibacillus panacihumi W25</name>
    <dbReference type="NCBI Taxonomy" id="1408254"/>
    <lineage>
        <taxon>Bacteria</taxon>
        <taxon>Bacillati</taxon>
        <taxon>Bacillota</taxon>
        <taxon>Bacilli</taxon>
        <taxon>Bacillales</taxon>
        <taxon>Paenibacillaceae</taxon>
        <taxon>Brevibacillus</taxon>
    </lineage>
</organism>
<evidence type="ECO:0000313" key="2">
    <source>
        <dbReference type="EMBL" id="EST54411.1"/>
    </source>
</evidence>
<dbReference type="PANTHER" id="PTHR37304">
    <property type="entry name" value="MEMBRANE PROTEIN-RELATED"/>
    <property type="match status" value="1"/>
</dbReference>
<dbReference type="EMBL" id="AYJU01000016">
    <property type="protein sequence ID" value="EST54411.1"/>
    <property type="molecule type" value="Genomic_DNA"/>
</dbReference>
<gene>
    <name evidence="2" type="ORF">T458_14015</name>
</gene>
<keyword evidence="3" id="KW-1185">Reference proteome</keyword>
<name>V6M746_9BACL</name>
<dbReference type="STRING" id="1408254.T458_14015"/>
<accession>V6M746</accession>
<dbReference type="InterPro" id="IPR007211">
    <property type="entry name" value="DUF378"/>
</dbReference>
<dbReference type="Pfam" id="PF04070">
    <property type="entry name" value="DUF378"/>
    <property type="match status" value="1"/>
</dbReference>
<feature type="transmembrane region" description="Helical" evidence="1">
    <location>
        <begin position="7"/>
        <end position="31"/>
    </location>
</feature>
<feature type="transmembrane region" description="Helical" evidence="1">
    <location>
        <begin position="37"/>
        <end position="58"/>
    </location>
</feature>
<dbReference type="Proteomes" id="UP000017973">
    <property type="component" value="Unassembled WGS sequence"/>
</dbReference>
<evidence type="ECO:0000256" key="1">
    <source>
        <dbReference type="SAM" id="Phobius"/>
    </source>
</evidence>